<evidence type="ECO:0000256" key="1">
    <source>
        <dbReference type="SAM" id="Phobius"/>
    </source>
</evidence>
<sequence length="174" mass="19032">MSLDPLAQLLGLLACAIGITAFRQSQDSKLRLHLTLNGALLTAHFMLLGATAAAINCLLCAVRTWVSGYYRGLGVMLFFLGLTWLLVMPRIAHPIQLLTLLGTTLSTYALFRLEGMALRLCMLSSTVCWLVHNIWAGSWGGILLEGSFFIVNGHLILGLYRARRQGRCVSTPQG</sequence>
<name>A0AAP6GAS7_AERME</name>
<evidence type="ECO:0000313" key="2">
    <source>
        <dbReference type="EMBL" id="MDX7921980.1"/>
    </source>
</evidence>
<accession>A0AAP6GAS7</accession>
<dbReference type="InterPro" id="IPR019629">
    <property type="entry name" value="Uncharacterised_HI1736/YgjV"/>
</dbReference>
<comment type="caution">
    <text evidence="2">The sequence shown here is derived from an EMBL/GenBank/DDBJ whole genome shotgun (WGS) entry which is preliminary data.</text>
</comment>
<dbReference type="RefSeq" id="WP_139435375.1">
    <property type="nucleotide sequence ID" value="NZ_JAWZXF010000008.1"/>
</dbReference>
<proteinExistence type="predicted"/>
<keyword evidence="1" id="KW-0812">Transmembrane</keyword>
<gene>
    <name evidence="2" type="ORF">SJS82_08545</name>
</gene>
<feature type="transmembrane region" description="Helical" evidence="1">
    <location>
        <begin position="69"/>
        <end position="87"/>
    </location>
</feature>
<dbReference type="EMBL" id="JAWZXF010000008">
    <property type="protein sequence ID" value="MDX7921980.1"/>
    <property type="molecule type" value="Genomic_DNA"/>
</dbReference>
<keyword evidence="1" id="KW-0472">Membrane</keyword>
<organism evidence="2 3">
    <name type="scientific">Aeromonas media</name>
    <dbReference type="NCBI Taxonomy" id="651"/>
    <lineage>
        <taxon>Bacteria</taxon>
        <taxon>Pseudomonadati</taxon>
        <taxon>Pseudomonadota</taxon>
        <taxon>Gammaproteobacteria</taxon>
        <taxon>Aeromonadales</taxon>
        <taxon>Aeromonadaceae</taxon>
        <taxon>Aeromonas</taxon>
    </lineage>
</organism>
<dbReference type="AlphaFoldDB" id="A0AAP6GAS7"/>
<dbReference type="Pfam" id="PF10688">
    <property type="entry name" value="Imp-YgjV"/>
    <property type="match status" value="1"/>
</dbReference>
<feature type="transmembrane region" description="Helical" evidence="1">
    <location>
        <begin position="142"/>
        <end position="160"/>
    </location>
</feature>
<protein>
    <submittedName>
        <fullName evidence="2">YgjV family protein</fullName>
    </submittedName>
</protein>
<keyword evidence="1" id="KW-1133">Transmembrane helix</keyword>
<feature type="transmembrane region" description="Helical" evidence="1">
    <location>
        <begin position="41"/>
        <end position="62"/>
    </location>
</feature>
<evidence type="ECO:0000313" key="3">
    <source>
        <dbReference type="Proteomes" id="UP001285835"/>
    </source>
</evidence>
<dbReference type="PIRSF" id="PIRSF011443">
    <property type="entry name" value="YgjV"/>
    <property type="match status" value="1"/>
</dbReference>
<dbReference type="Proteomes" id="UP001285835">
    <property type="component" value="Unassembled WGS sequence"/>
</dbReference>
<dbReference type="InterPro" id="IPR026267">
    <property type="entry name" value="YgjV"/>
</dbReference>
<reference evidence="2" key="1">
    <citation type="submission" date="2023-11" db="EMBL/GenBank/DDBJ databases">
        <title>WGS of Aeromonas in Northern Israel.</title>
        <authorList>
            <person name="Hershko Y."/>
        </authorList>
    </citation>
    <scope>NUCLEOTIDE SEQUENCE</scope>
    <source>
        <strain evidence="2">02297</strain>
    </source>
</reference>